<evidence type="ECO:0000259" key="6">
    <source>
        <dbReference type="PROSITE" id="PS50011"/>
    </source>
</evidence>
<proteinExistence type="predicted"/>
<dbReference type="InterPro" id="IPR011009">
    <property type="entry name" value="Kinase-like_dom_sf"/>
</dbReference>
<protein>
    <recommendedName>
        <fullName evidence="1">non-specific serine/threonine protein kinase</fullName>
        <ecNumber evidence="1">2.7.11.1</ecNumber>
    </recommendedName>
</protein>
<dbReference type="GeneID" id="68097778"/>
<evidence type="ECO:0000313" key="8">
    <source>
        <dbReference type="Proteomes" id="UP000816034"/>
    </source>
</evidence>
<evidence type="ECO:0000256" key="2">
    <source>
        <dbReference type="ARBA" id="ARBA00022679"/>
    </source>
</evidence>
<dbReference type="InterPro" id="IPR025197">
    <property type="entry name" value="DUF4116"/>
</dbReference>
<dbReference type="SUPFAM" id="SSF56112">
    <property type="entry name" value="Protein kinase-like (PK-like)"/>
    <property type="match status" value="2"/>
</dbReference>
<dbReference type="AlphaFoldDB" id="A0AA88KKA3"/>
<dbReference type="PROSITE" id="PS00108">
    <property type="entry name" value="PROTEIN_KINASE_ST"/>
    <property type="match status" value="2"/>
</dbReference>
<accession>A0AA88KKA3</accession>
<feature type="domain" description="Protein kinase" evidence="6">
    <location>
        <begin position="707"/>
        <end position="1025"/>
    </location>
</feature>
<evidence type="ECO:0000256" key="3">
    <source>
        <dbReference type="ARBA" id="ARBA00022741"/>
    </source>
</evidence>
<dbReference type="Pfam" id="PF00069">
    <property type="entry name" value="Pkinase"/>
    <property type="match status" value="2"/>
</dbReference>
<dbReference type="Gene3D" id="1.10.510.10">
    <property type="entry name" value="Transferase(Phosphotransferase) domain 1"/>
    <property type="match status" value="2"/>
</dbReference>
<evidence type="ECO:0000313" key="7">
    <source>
        <dbReference type="EMBL" id="KAG2382743.1"/>
    </source>
</evidence>
<dbReference type="EC" id="2.7.11.1" evidence="1"/>
<dbReference type="PANTHER" id="PTHR43671">
    <property type="entry name" value="SERINE/THREONINE-PROTEIN KINASE NEK"/>
    <property type="match status" value="1"/>
</dbReference>
<feature type="domain" description="Protein kinase" evidence="6">
    <location>
        <begin position="317"/>
        <end position="667"/>
    </location>
</feature>
<dbReference type="GO" id="GO:0005524">
    <property type="term" value="F:ATP binding"/>
    <property type="evidence" value="ECO:0007669"/>
    <property type="project" value="UniProtKB-KW"/>
</dbReference>
<dbReference type="EMBL" id="PYSW02000023">
    <property type="protein sequence ID" value="KAG2382743.1"/>
    <property type="molecule type" value="Genomic_DNA"/>
</dbReference>
<dbReference type="RefSeq" id="XP_044548422.1">
    <property type="nucleotide sequence ID" value="XM_044695061.1"/>
</dbReference>
<name>A0AA88KKA3_NAELO</name>
<organism evidence="7 8">
    <name type="scientific">Naegleria lovaniensis</name>
    <name type="common">Amoeba</name>
    <dbReference type="NCBI Taxonomy" id="51637"/>
    <lineage>
        <taxon>Eukaryota</taxon>
        <taxon>Discoba</taxon>
        <taxon>Heterolobosea</taxon>
        <taxon>Tetramitia</taxon>
        <taxon>Eutetramitia</taxon>
        <taxon>Vahlkampfiidae</taxon>
        <taxon>Naegleria</taxon>
    </lineage>
</organism>
<keyword evidence="8" id="KW-1185">Reference proteome</keyword>
<evidence type="ECO:0000256" key="4">
    <source>
        <dbReference type="ARBA" id="ARBA00022777"/>
    </source>
</evidence>
<keyword evidence="4" id="KW-0418">Kinase</keyword>
<dbReference type="GO" id="GO:0004674">
    <property type="term" value="F:protein serine/threonine kinase activity"/>
    <property type="evidence" value="ECO:0007669"/>
    <property type="project" value="UniProtKB-EC"/>
</dbReference>
<keyword evidence="5" id="KW-0067">ATP-binding</keyword>
<dbReference type="PROSITE" id="PS50011">
    <property type="entry name" value="PROTEIN_KINASE_DOM"/>
    <property type="match status" value="2"/>
</dbReference>
<dbReference type="InterPro" id="IPR008271">
    <property type="entry name" value="Ser/Thr_kinase_AS"/>
</dbReference>
<sequence length="1080" mass="126459">MSQNYSWNDREYVLQRVQQDGLSLQLASQELRNDPEIVLEAMNQNEVAFEYASEELKINAEWLLKICNENNRLKKYIQEEVFGTIEKAKQGIARNVKIFLLLTPSLQKEPEIINSIFQEGPKQFSFASNFDEIIEYYSNNFISDQNTFDFYLYSNIQPTPSRTVFSIFTSTNYPKEMVIEFALMKLFHKFITSHHINLNSFIVAHEKIQHTTDYYLFSDTIHNFLDHLWNTLKSTHYKQLQKVVNNIVQDFPIEKLLESCFGFIVKFLNDWKQMKDFPRLTSIQQLTTQNLSKHGMELDRIRRCCQIAKSQPQFKTIHFISLLGMGAQGAVLRCLHKNHGMIACKFSFEPTNDPNRLNEQFKVLKDPRVKGHVIDCIECNTIEWNDLHYPYIIMEMGRGTLKEEIYSIHSNPILKYYKKESKSKFIEKQELIWILNCFIDILKAVTVLHGMNILYRDLKPENVILTQYGKPKLLFTSTIQNVQFWEEVDLNVGTYLYMAPETLSNDLSYIENNITVSKFCDVFSLGCLFMRMLTNCSLILDGTYLNSKEQDSYGSQYETTNTDDVNYFSEYGEYFYVAVATPHGESKLHQALYKELDKHIDPSWKVNDILGRCLMTMIQKDVETRRGCVRYIPILQAVKQSLEKDGDHNPDFSSLDLSLLKEYQPSFIEKMMKENRILKQLNMETGQILNRSNNGNFLLEDCQYVETIYQSTYGESMVWKVFHKKYGEIACKLMLNQGVTKNSVEEQFKLQQVEELKDYIVQCMEWGTIWLEKDQRKYEYVYLVMEMGQGTLEHEIITLHTKHWLSQSDINKCYIDRKYFIQVLSHFIRILNGMNVLHCKNLVHRDIKTSNVIISKDGKAKLIDFETMKSIQLLQTITSNVGTYPYMAPEVLSSPEKEWLTENTDVSRYCDVYSLGCVLMRLLTNCSLRIHPEYAGSKLGDNISNIPVFSNQYEGFCFNTLLTTPEGEQKLHRALYSEIDKHIDPSWKLNDVLGRCVITMIQQDTTGRRECAEYVKILEKVMYYLEHETEPVEFSQEELKILRHHEPSYIESLVCENSTLKNENERLRALLKQHGINPDE</sequence>
<dbReference type="Pfam" id="PF13475">
    <property type="entry name" value="DUF4116"/>
    <property type="match status" value="1"/>
</dbReference>
<gene>
    <name evidence="7" type="ORF">C9374_005323</name>
</gene>
<evidence type="ECO:0000256" key="1">
    <source>
        <dbReference type="ARBA" id="ARBA00012513"/>
    </source>
</evidence>
<evidence type="ECO:0000256" key="5">
    <source>
        <dbReference type="ARBA" id="ARBA00022840"/>
    </source>
</evidence>
<dbReference type="PANTHER" id="PTHR43671:SF13">
    <property type="entry name" value="SERINE_THREONINE-PROTEIN KINASE NEK2"/>
    <property type="match status" value="1"/>
</dbReference>
<comment type="caution">
    <text evidence="7">The sequence shown here is derived from an EMBL/GenBank/DDBJ whole genome shotgun (WGS) entry which is preliminary data.</text>
</comment>
<dbReference type="InterPro" id="IPR050660">
    <property type="entry name" value="NEK_Ser/Thr_kinase"/>
</dbReference>
<reference evidence="7 8" key="1">
    <citation type="journal article" date="2018" name="BMC Genomics">
        <title>The genome of Naegleria lovaniensis, the basis for a comparative approach to unravel pathogenicity factors of the human pathogenic amoeba N. fowleri.</title>
        <authorList>
            <person name="Liechti N."/>
            <person name="Schurch N."/>
            <person name="Bruggmann R."/>
            <person name="Wittwer M."/>
        </authorList>
    </citation>
    <scope>NUCLEOTIDE SEQUENCE [LARGE SCALE GENOMIC DNA]</scope>
    <source>
        <strain evidence="7 8">ATCC 30569</strain>
    </source>
</reference>
<keyword evidence="3" id="KW-0547">Nucleotide-binding</keyword>
<dbReference type="Proteomes" id="UP000816034">
    <property type="component" value="Unassembled WGS sequence"/>
</dbReference>
<keyword evidence="2" id="KW-0808">Transferase</keyword>
<dbReference type="SMART" id="SM00220">
    <property type="entry name" value="S_TKc"/>
    <property type="match status" value="2"/>
</dbReference>
<dbReference type="InterPro" id="IPR000719">
    <property type="entry name" value="Prot_kinase_dom"/>
</dbReference>